<dbReference type="PANTHER" id="PTHR33155:SF9">
    <property type="entry name" value="FANTASTIC FOUR-LIKE PROTEIN (DUF3049)"/>
    <property type="match status" value="1"/>
</dbReference>
<dbReference type="Proteomes" id="UP000623129">
    <property type="component" value="Unassembled WGS sequence"/>
</dbReference>
<reference evidence="3" key="1">
    <citation type="submission" date="2020-01" db="EMBL/GenBank/DDBJ databases">
        <title>Genome sequence of Kobresia littledalei, the first chromosome-level genome in the family Cyperaceae.</title>
        <authorList>
            <person name="Qu G."/>
        </authorList>
    </citation>
    <scope>NUCLEOTIDE SEQUENCE</scope>
    <source>
        <strain evidence="3">C.B.Clarke</strain>
        <tissue evidence="3">Leaf</tissue>
    </source>
</reference>
<proteinExistence type="inferred from homology"/>
<keyword evidence="4" id="KW-1185">Reference proteome</keyword>
<name>A0A833VB96_9POAL</name>
<dbReference type="Pfam" id="PF11250">
    <property type="entry name" value="FAF"/>
    <property type="match status" value="1"/>
</dbReference>
<evidence type="ECO:0000256" key="1">
    <source>
        <dbReference type="ARBA" id="ARBA00008690"/>
    </source>
</evidence>
<comment type="caution">
    <text evidence="3">The sequence shown here is derived from an EMBL/GenBank/DDBJ whole genome shotgun (WGS) entry which is preliminary data.</text>
</comment>
<dbReference type="OrthoDB" id="690915at2759"/>
<gene>
    <name evidence="3" type="ORF">FCM35_KLT03458</name>
</gene>
<dbReference type="AlphaFoldDB" id="A0A833VB96"/>
<evidence type="ECO:0000259" key="2">
    <source>
        <dbReference type="Pfam" id="PF11250"/>
    </source>
</evidence>
<dbReference type="InterPro" id="IPR021410">
    <property type="entry name" value="FAF"/>
</dbReference>
<dbReference type="PANTHER" id="PTHR33155">
    <property type="entry name" value="FANTASTIC FOUR-LIKE PROTEIN (DUF3049)"/>
    <property type="match status" value="1"/>
</dbReference>
<evidence type="ECO:0000313" key="3">
    <source>
        <dbReference type="EMBL" id="KAF3332052.1"/>
    </source>
</evidence>
<protein>
    <submittedName>
        <fullName evidence="3">Fantastic Four meristem regulator</fullName>
    </submittedName>
</protein>
<feature type="domain" description="FAF" evidence="2">
    <location>
        <begin position="124"/>
        <end position="177"/>
    </location>
</feature>
<accession>A0A833VB96</accession>
<sequence length="185" mass="20820">MASLGQILEVEVSSPVKKSRLTIALPPWREFMPPKPKPENTVLEIFGEMEFRERNSGITTPSPSPIFTPIRTPLLYSPDLSQFDNEEIQIQEVEEPSPEKIEPCQRETCLRCNSVVGLRVLGAEFPAPISSIGRNGKPRVYYQPIKKDGRLVLKEIRIPGKQCMHASRENGRLLLQLGNFNSSHG</sequence>
<organism evidence="3 4">
    <name type="scientific">Carex littledalei</name>
    <dbReference type="NCBI Taxonomy" id="544730"/>
    <lineage>
        <taxon>Eukaryota</taxon>
        <taxon>Viridiplantae</taxon>
        <taxon>Streptophyta</taxon>
        <taxon>Embryophyta</taxon>
        <taxon>Tracheophyta</taxon>
        <taxon>Spermatophyta</taxon>
        <taxon>Magnoliopsida</taxon>
        <taxon>Liliopsida</taxon>
        <taxon>Poales</taxon>
        <taxon>Cyperaceae</taxon>
        <taxon>Cyperoideae</taxon>
        <taxon>Cariceae</taxon>
        <taxon>Carex</taxon>
        <taxon>Carex subgen. Euthyceras</taxon>
    </lineage>
</organism>
<evidence type="ECO:0000313" key="4">
    <source>
        <dbReference type="Proteomes" id="UP000623129"/>
    </source>
</evidence>
<dbReference type="InterPro" id="IPR046431">
    <property type="entry name" value="FAF_dom"/>
</dbReference>
<comment type="similarity">
    <text evidence="1">Belongs to the fantastic four family.</text>
</comment>
<dbReference type="EMBL" id="SWLB01000012">
    <property type="protein sequence ID" value="KAF3332052.1"/>
    <property type="molecule type" value="Genomic_DNA"/>
</dbReference>